<protein>
    <submittedName>
        <fullName evidence="1">Uncharacterized protein</fullName>
    </submittedName>
</protein>
<dbReference type="AlphaFoldDB" id="A0A8J6A4T0"/>
<dbReference type="EMBL" id="JAGFMF010011760">
    <property type="protein sequence ID" value="KAG8513823.1"/>
    <property type="molecule type" value="Genomic_DNA"/>
</dbReference>
<gene>
    <name evidence="1" type="ORF">J0S82_000492</name>
</gene>
<accession>A0A8J6A4T0</accession>
<evidence type="ECO:0000313" key="1">
    <source>
        <dbReference type="EMBL" id="KAG8513823.1"/>
    </source>
</evidence>
<organism evidence="1 2">
    <name type="scientific">Galemys pyrenaicus</name>
    <name type="common">Iberian desman</name>
    <name type="synonym">Pyrenean desman</name>
    <dbReference type="NCBI Taxonomy" id="202257"/>
    <lineage>
        <taxon>Eukaryota</taxon>
        <taxon>Metazoa</taxon>
        <taxon>Chordata</taxon>
        <taxon>Craniata</taxon>
        <taxon>Vertebrata</taxon>
        <taxon>Euteleostomi</taxon>
        <taxon>Mammalia</taxon>
        <taxon>Eutheria</taxon>
        <taxon>Laurasiatheria</taxon>
        <taxon>Eulipotyphla</taxon>
        <taxon>Talpidae</taxon>
        <taxon>Galemys</taxon>
    </lineage>
</organism>
<keyword evidence="2" id="KW-1185">Reference proteome</keyword>
<reference evidence="1" key="1">
    <citation type="journal article" date="2021" name="Evol. Appl.">
        <title>The genome of the Pyrenean desman and the effects of bottlenecks and inbreeding on the genomic landscape of an endangered species.</title>
        <authorList>
            <person name="Escoda L."/>
            <person name="Castresana J."/>
        </authorList>
    </citation>
    <scope>NUCLEOTIDE SEQUENCE</scope>
    <source>
        <strain evidence="1">IBE-C5619</strain>
    </source>
</reference>
<sequence>MKHMIPKVECAVLLQVTHTFYPVYYVLQEVEVSGEHLAMLSLDIYSSLAVAPNMLLSEEATDLT</sequence>
<proteinExistence type="predicted"/>
<feature type="non-terminal residue" evidence="1">
    <location>
        <position position="64"/>
    </location>
</feature>
<dbReference type="Proteomes" id="UP000700334">
    <property type="component" value="Unassembled WGS sequence"/>
</dbReference>
<name>A0A8J6A4T0_GALPY</name>
<comment type="caution">
    <text evidence="1">The sequence shown here is derived from an EMBL/GenBank/DDBJ whole genome shotgun (WGS) entry which is preliminary data.</text>
</comment>
<evidence type="ECO:0000313" key="2">
    <source>
        <dbReference type="Proteomes" id="UP000700334"/>
    </source>
</evidence>